<protein>
    <submittedName>
        <fullName evidence="3">Uncharacterized protein</fullName>
    </submittedName>
</protein>
<proteinExistence type="predicted"/>
<dbReference type="Proteomes" id="UP001497516">
    <property type="component" value="Chromosome 5"/>
</dbReference>
<dbReference type="EMBL" id="OZ034818">
    <property type="protein sequence ID" value="CAL1386347.1"/>
    <property type="molecule type" value="Genomic_DNA"/>
</dbReference>
<feature type="compositionally biased region" description="Acidic residues" evidence="2">
    <location>
        <begin position="305"/>
        <end position="316"/>
    </location>
</feature>
<sequence>MTTTNPASSVSPPSSSSFPAAAKTSGQVPLRISDVLALPQDDEPEEDSFETHHQRRDLRSLLMGEEGFCQEDRRRISYCSPPPCRLVARWMSWMKRVKIKGISRKCCKRESGDRVEADVQPRCLTNGLNDVGCRNEACFNAGIGACLLYLVAATRSELDRFNAARVEMETILRNTKQLQRRRSVERHGGDGDVLLEFSIRKSVVLEEEDHDDDECEPEFPTNSYALPAASPSSSSSSSTVVSGSKTPKREEFLEGMEQLEAELEAELELLQLQLDGDKLMEQSQLLRVRNGEETESSKTYSMTSSEEDEEEEEEVIDPEHREADVEWTSGVHPYELASKLHEVLEARQQEEIRELEAALELVKRKLVEKELQVAWWKAVARGRKLSISSSQ</sequence>
<name>A0AAV2EKV9_9ROSI</name>
<organism evidence="3 4">
    <name type="scientific">Linum trigynum</name>
    <dbReference type="NCBI Taxonomy" id="586398"/>
    <lineage>
        <taxon>Eukaryota</taxon>
        <taxon>Viridiplantae</taxon>
        <taxon>Streptophyta</taxon>
        <taxon>Embryophyta</taxon>
        <taxon>Tracheophyta</taxon>
        <taxon>Spermatophyta</taxon>
        <taxon>Magnoliopsida</taxon>
        <taxon>eudicotyledons</taxon>
        <taxon>Gunneridae</taxon>
        <taxon>Pentapetalae</taxon>
        <taxon>rosids</taxon>
        <taxon>fabids</taxon>
        <taxon>Malpighiales</taxon>
        <taxon>Linaceae</taxon>
        <taxon>Linum</taxon>
    </lineage>
</organism>
<evidence type="ECO:0000256" key="1">
    <source>
        <dbReference type="SAM" id="Coils"/>
    </source>
</evidence>
<dbReference type="PANTHER" id="PTHR33476:SF22">
    <property type="entry name" value="PROTEIN POLAR LOCALIZATION DURING ASYMMETRIC DIVISION AND REDISTRIBUTION"/>
    <property type="match status" value="1"/>
</dbReference>
<reference evidence="3 4" key="1">
    <citation type="submission" date="2024-04" db="EMBL/GenBank/DDBJ databases">
        <authorList>
            <person name="Fracassetti M."/>
        </authorList>
    </citation>
    <scope>NUCLEOTIDE SEQUENCE [LARGE SCALE GENOMIC DNA]</scope>
</reference>
<dbReference type="PANTHER" id="PTHR33476">
    <property type="entry name" value="EMB|CAB62613.1"/>
    <property type="match status" value="1"/>
</dbReference>
<evidence type="ECO:0000256" key="2">
    <source>
        <dbReference type="SAM" id="MobiDB-lite"/>
    </source>
</evidence>
<feature type="compositionally biased region" description="Low complexity" evidence="2">
    <location>
        <begin position="1"/>
        <end position="25"/>
    </location>
</feature>
<dbReference type="GO" id="GO:0008356">
    <property type="term" value="P:asymmetric cell division"/>
    <property type="evidence" value="ECO:0007669"/>
    <property type="project" value="InterPro"/>
</dbReference>
<evidence type="ECO:0000313" key="3">
    <source>
        <dbReference type="EMBL" id="CAL1386347.1"/>
    </source>
</evidence>
<feature type="compositionally biased region" description="Low complexity" evidence="2">
    <location>
        <begin position="230"/>
        <end position="245"/>
    </location>
</feature>
<gene>
    <name evidence="3" type="ORF">LTRI10_LOCUS27412</name>
</gene>
<accession>A0AAV2EKV9</accession>
<feature type="region of interest" description="Disordered" evidence="2">
    <location>
        <begin position="206"/>
        <end position="248"/>
    </location>
</feature>
<feature type="compositionally biased region" description="Acidic residues" evidence="2">
    <location>
        <begin position="206"/>
        <end position="217"/>
    </location>
</feature>
<feature type="region of interest" description="Disordered" evidence="2">
    <location>
        <begin position="286"/>
        <end position="323"/>
    </location>
</feature>
<evidence type="ECO:0000313" key="4">
    <source>
        <dbReference type="Proteomes" id="UP001497516"/>
    </source>
</evidence>
<keyword evidence="4" id="KW-1185">Reference proteome</keyword>
<feature type="coiled-coil region" evidence="1">
    <location>
        <begin position="341"/>
        <end position="372"/>
    </location>
</feature>
<keyword evidence="1" id="KW-0175">Coiled coil</keyword>
<feature type="region of interest" description="Disordered" evidence="2">
    <location>
        <begin position="1"/>
        <end position="55"/>
    </location>
</feature>
<dbReference type="InterPro" id="IPR040348">
    <property type="entry name" value="POLAR-like"/>
</dbReference>
<dbReference type="AlphaFoldDB" id="A0AAV2EKV9"/>